<reference evidence="1" key="1">
    <citation type="submission" date="2014-11" db="EMBL/GenBank/DDBJ databases">
        <authorList>
            <person name="Amaro Gonzalez C."/>
        </authorList>
    </citation>
    <scope>NUCLEOTIDE SEQUENCE</scope>
</reference>
<accession>A0A0E9XVM4</accession>
<organism evidence="1">
    <name type="scientific">Anguilla anguilla</name>
    <name type="common">European freshwater eel</name>
    <name type="synonym">Muraena anguilla</name>
    <dbReference type="NCBI Taxonomy" id="7936"/>
    <lineage>
        <taxon>Eukaryota</taxon>
        <taxon>Metazoa</taxon>
        <taxon>Chordata</taxon>
        <taxon>Craniata</taxon>
        <taxon>Vertebrata</taxon>
        <taxon>Euteleostomi</taxon>
        <taxon>Actinopterygii</taxon>
        <taxon>Neopterygii</taxon>
        <taxon>Teleostei</taxon>
        <taxon>Anguilliformes</taxon>
        <taxon>Anguillidae</taxon>
        <taxon>Anguilla</taxon>
    </lineage>
</organism>
<proteinExistence type="predicted"/>
<evidence type="ECO:0000313" key="1">
    <source>
        <dbReference type="EMBL" id="JAI06467.1"/>
    </source>
</evidence>
<sequence length="42" mass="4790">MATAYMDHTGSRDFSNGFKKYLSAYLYPNTEVLSGERKEHCA</sequence>
<dbReference type="AlphaFoldDB" id="A0A0E9XVM4"/>
<name>A0A0E9XVM4_ANGAN</name>
<dbReference type="EMBL" id="GBXM01002111">
    <property type="protein sequence ID" value="JAI06467.1"/>
    <property type="molecule type" value="Transcribed_RNA"/>
</dbReference>
<protein>
    <submittedName>
        <fullName evidence="1">Uncharacterized protein</fullName>
    </submittedName>
</protein>
<reference evidence="1" key="2">
    <citation type="journal article" date="2015" name="Fish Shellfish Immunol.">
        <title>Early steps in the European eel (Anguilla anguilla)-Vibrio vulnificus interaction in the gills: Role of the RtxA13 toxin.</title>
        <authorList>
            <person name="Callol A."/>
            <person name="Pajuelo D."/>
            <person name="Ebbesson L."/>
            <person name="Teles M."/>
            <person name="MacKenzie S."/>
            <person name="Amaro C."/>
        </authorList>
    </citation>
    <scope>NUCLEOTIDE SEQUENCE</scope>
</reference>